<gene>
    <name evidence="1" type="ORF">NPIL_463141</name>
</gene>
<proteinExistence type="predicted"/>
<dbReference type="Proteomes" id="UP000887013">
    <property type="component" value="Unassembled WGS sequence"/>
</dbReference>
<sequence length="84" mass="9946">MSINDPSLASSSGFRNAEYVDSNLDEDLEEQNVPRIWQKKNVLQWLFQFFSENSGFIEKFDRLSTPTRWCNWSTFVKNQECCEL</sequence>
<protein>
    <submittedName>
        <fullName evidence="1">Uncharacterized protein</fullName>
    </submittedName>
</protein>
<name>A0A8X6TMI7_NEPPI</name>
<comment type="caution">
    <text evidence="1">The sequence shown here is derived from an EMBL/GenBank/DDBJ whole genome shotgun (WGS) entry which is preliminary data.</text>
</comment>
<dbReference type="AlphaFoldDB" id="A0A8X6TMI7"/>
<evidence type="ECO:0000313" key="2">
    <source>
        <dbReference type="Proteomes" id="UP000887013"/>
    </source>
</evidence>
<reference evidence="1" key="1">
    <citation type="submission" date="2020-08" db="EMBL/GenBank/DDBJ databases">
        <title>Multicomponent nature underlies the extraordinary mechanical properties of spider dragline silk.</title>
        <authorList>
            <person name="Kono N."/>
            <person name="Nakamura H."/>
            <person name="Mori M."/>
            <person name="Yoshida Y."/>
            <person name="Ohtoshi R."/>
            <person name="Malay A.D."/>
            <person name="Moran D.A.P."/>
            <person name="Tomita M."/>
            <person name="Numata K."/>
            <person name="Arakawa K."/>
        </authorList>
    </citation>
    <scope>NUCLEOTIDE SEQUENCE</scope>
</reference>
<evidence type="ECO:0000313" key="1">
    <source>
        <dbReference type="EMBL" id="GFT26576.1"/>
    </source>
</evidence>
<organism evidence="1 2">
    <name type="scientific">Nephila pilipes</name>
    <name type="common">Giant wood spider</name>
    <name type="synonym">Nephila maculata</name>
    <dbReference type="NCBI Taxonomy" id="299642"/>
    <lineage>
        <taxon>Eukaryota</taxon>
        <taxon>Metazoa</taxon>
        <taxon>Ecdysozoa</taxon>
        <taxon>Arthropoda</taxon>
        <taxon>Chelicerata</taxon>
        <taxon>Arachnida</taxon>
        <taxon>Araneae</taxon>
        <taxon>Araneomorphae</taxon>
        <taxon>Entelegynae</taxon>
        <taxon>Araneoidea</taxon>
        <taxon>Nephilidae</taxon>
        <taxon>Nephila</taxon>
    </lineage>
</organism>
<dbReference type="EMBL" id="BMAW01106898">
    <property type="protein sequence ID" value="GFT26576.1"/>
    <property type="molecule type" value="Genomic_DNA"/>
</dbReference>
<accession>A0A8X6TMI7</accession>
<keyword evidence="2" id="KW-1185">Reference proteome</keyword>